<protein>
    <submittedName>
        <fullName evidence="1">Uncharacterized protein</fullName>
    </submittedName>
</protein>
<evidence type="ECO:0000313" key="2">
    <source>
        <dbReference type="Proteomes" id="UP000265509"/>
    </source>
</evidence>
<reference evidence="1 2" key="1">
    <citation type="submission" date="2018-07" db="EMBL/GenBank/DDBJ databases">
        <title>Halioglobus sp. genome submission.</title>
        <authorList>
            <person name="Ye M.-Q."/>
            <person name="Du Z.-J."/>
        </authorList>
    </citation>
    <scope>NUCLEOTIDE SEQUENCE [LARGE SCALE GENOMIC DNA]</scope>
    <source>
        <strain evidence="1 2">U0301</strain>
    </source>
</reference>
<organism evidence="1 2">
    <name type="scientific">Seongchinamella sediminis</name>
    <dbReference type="NCBI Taxonomy" id="2283635"/>
    <lineage>
        <taxon>Bacteria</taxon>
        <taxon>Pseudomonadati</taxon>
        <taxon>Pseudomonadota</taxon>
        <taxon>Gammaproteobacteria</taxon>
        <taxon>Cellvibrionales</taxon>
        <taxon>Halieaceae</taxon>
        <taxon>Seongchinamella</taxon>
    </lineage>
</organism>
<keyword evidence="2" id="KW-1185">Reference proteome</keyword>
<accession>A0A3L7DV18</accession>
<comment type="caution">
    <text evidence="1">The sequence shown here is derived from an EMBL/GenBank/DDBJ whole genome shotgun (WGS) entry which is preliminary data.</text>
</comment>
<proteinExistence type="predicted"/>
<gene>
    <name evidence="1" type="ORF">DWB85_14660</name>
</gene>
<name>A0A3L7DV18_9GAMM</name>
<sequence length="73" mass="8292">MELCKSNYRQENMKRIDEGKVSLVEFLSSIKFARHNSQANDAPSGGHFARFDQRVPVGRQFGAEDSYLVRSAN</sequence>
<evidence type="ECO:0000313" key="1">
    <source>
        <dbReference type="EMBL" id="RLQ20966.1"/>
    </source>
</evidence>
<dbReference type="AlphaFoldDB" id="A0A3L7DV18"/>
<dbReference type="EMBL" id="QRAN01000017">
    <property type="protein sequence ID" value="RLQ20966.1"/>
    <property type="molecule type" value="Genomic_DNA"/>
</dbReference>
<dbReference type="Proteomes" id="UP000265509">
    <property type="component" value="Unassembled WGS sequence"/>
</dbReference>